<gene>
    <name evidence="1" type="ORF">JCM19240_3461</name>
</gene>
<accession>A0A090T594</accession>
<reference evidence="1 2" key="2">
    <citation type="submission" date="2014-09" db="EMBL/GenBank/DDBJ databases">
        <authorList>
            <consortium name="NBRP consortium"/>
            <person name="Sawabe T."/>
            <person name="Meirelles P."/>
            <person name="Nakanishi M."/>
            <person name="Sayaka M."/>
            <person name="Hattori M."/>
            <person name="Ohkuma M."/>
        </authorList>
    </citation>
    <scope>NUCLEOTIDE SEQUENCE [LARGE SCALE GENOMIC DNA]</scope>
    <source>
        <strain evidence="1 2">JCM 19240</strain>
    </source>
</reference>
<organism evidence="1 2">
    <name type="scientific">Vibrio maritimus</name>
    <dbReference type="NCBI Taxonomy" id="990268"/>
    <lineage>
        <taxon>Bacteria</taxon>
        <taxon>Pseudomonadati</taxon>
        <taxon>Pseudomonadota</taxon>
        <taxon>Gammaproteobacteria</taxon>
        <taxon>Vibrionales</taxon>
        <taxon>Vibrionaceae</taxon>
        <taxon>Vibrio</taxon>
    </lineage>
</organism>
<dbReference type="Proteomes" id="UP000029224">
    <property type="component" value="Unassembled WGS sequence"/>
</dbReference>
<sequence length="38" mass="4255">MEFVYSAAQPHPPASLAYSLVCCHFASHAHAWFAFVEM</sequence>
<evidence type="ECO:0000313" key="1">
    <source>
        <dbReference type="EMBL" id="GAL35091.1"/>
    </source>
</evidence>
<proteinExistence type="predicted"/>
<dbReference type="AlphaFoldDB" id="A0A090T594"/>
<name>A0A090T594_9VIBR</name>
<comment type="caution">
    <text evidence="1">The sequence shown here is derived from an EMBL/GenBank/DDBJ whole genome shotgun (WGS) entry which is preliminary data.</text>
</comment>
<dbReference type="EMBL" id="BBMT01000006">
    <property type="protein sequence ID" value="GAL35091.1"/>
    <property type="molecule type" value="Genomic_DNA"/>
</dbReference>
<reference evidence="1 2" key="1">
    <citation type="submission" date="2014-09" db="EMBL/GenBank/DDBJ databases">
        <title>Vibrio maritimus JCM 19240. (C210) whole genome shotgun sequence.</title>
        <authorList>
            <person name="Sawabe T."/>
            <person name="Meirelles P."/>
            <person name="Nakanishi M."/>
            <person name="Sayaka M."/>
            <person name="Hattori M."/>
            <person name="Ohkuma M."/>
        </authorList>
    </citation>
    <scope>NUCLEOTIDE SEQUENCE [LARGE SCALE GENOMIC DNA]</scope>
    <source>
        <strain evidence="1 2">JCM 19240</strain>
    </source>
</reference>
<evidence type="ECO:0000313" key="2">
    <source>
        <dbReference type="Proteomes" id="UP000029224"/>
    </source>
</evidence>
<keyword evidence="2" id="KW-1185">Reference proteome</keyword>
<protein>
    <submittedName>
        <fullName evidence="1">Uncharacterized protein</fullName>
    </submittedName>
</protein>